<accession>A0A0H5Q396</accession>
<dbReference type="EMBL" id="LN853648">
    <property type="protein sequence ID" value="CRY96353.1"/>
    <property type="molecule type" value="Genomic_DNA"/>
</dbReference>
<keyword evidence="2" id="KW-0472">Membrane</keyword>
<keyword evidence="3" id="KW-0614">Plasmid</keyword>
<organism evidence="3">
    <name type="scientific">uncultured prokaryote</name>
    <dbReference type="NCBI Taxonomy" id="198431"/>
    <lineage>
        <taxon>unclassified sequences</taxon>
        <taxon>environmental samples</taxon>
    </lineage>
</organism>
<evidence type="ECO:0000256" key="1">
    <source>
        <dbReference type="SAM" id="MobiDB-lite"/>
    </source>
</evidence>
<reference evidence="3" key="1">
    <citation type="submission" date="2015-06" db="EMBL/GenBank/DDBJ databases">
        <authorList>
            <person name="Joergensen T."/>
        </authorList>
    </citation>
    <scope>NUCLEOTIDE SEQUENCE</scope>
    <source>
        <plasmid evidence="3">pRGFK1067</plasmid>
    </source>
</reference>
<reference evidence="3" key="2">
    <citation type="submission" date="2015-07" db="EMBL/GenBank/DDBJ databases">
        <title>Plasmids, circular viruses and viroids from rat gut.</title>
        <authorList>
            <person name="Jorgensen T.J."/>
            <person name="Hansen M.A."/>
            <person name="Xu Z."/>
            <person name="Tabak M.A."/>
            <person name="Sorensen S.J."/>
            <person name="Hansen L.H."/>
        </authorList>
    </citation>
    <scope>NUCLEOTIDE SEQUENCE</scope>
    <source>
        <plasmid evidence="3">pRGFK1067</plasmid>
    </source>
</reference>
<evidence type="ECO:0000313" key="3">
    <source>
        <dbReference type="EMBL" id="CRY96353.1"/>
    </source>
</evidence>
<geneLocation type="plasmid" evidence="3">
    <name>pRGFK1067</name>
</geneLocation>
<proteinExistence type="predicted"/>
<evidence type="ECO:0000256" key="2">
    <source>
        <dbReference type="SAM" id="Phobius"/>
    </source>
</evidence>
<name>A0A0H5Q396_9ZZZZ</name>
<keyword evidence="2" id="KW-1133">Transmembrane helix</keyword>
<sequence length="70" mass="8103">MNEAVRAFIPIDYFYHQENGSKALALRATLRARGLTTIFLMIFFYYGYEATTPRPKKNPLSEWQGEGKRG</sequence>
<feature type="transmembrane region" description="Helical" evidence="2">
    <location>
        <begin position="30"/>
        <end position="48"/>
    </location>
</feature>
<dbReference type="AlphaFoldDB" id="A0A0H5Q396"/>
<keyword evidence="2" id="KW-0812">Transmembrane</keyword>
<feature type="region of interest" description="Disordered" evidence="1">
    <location>
        <begin position="51"/>
        <end position="70"/>
    </location>
</feature>
<protein>
    <submittedName>
        <fullName evidence="3">Uncharacterized protein</fullName>
    </submittedName>
</protein>